<dbReference type="EMBL" id="JBBUTF010000002">
    <property type="protein sequence ID" value="MEK8024491.1"/>
    <property type="molecule type" value="Genomic_DNA"/>
</dbReference>
<accession>A0ABU9B3P6</accession>
<sequence length="102" mass="11247">MTLPPPPGWRCRAAHALRTLAWDTEAAVVHDARSGDTHLIDGLAAQALWQLMRQGPATRQELAALLLPAAAADDAPAAQRLLDERLQRLFQRALIEPWEPAR</sequence>
<gene>
    <name evidence="1" type="ORF">AACH11_00740</name>
</gene>
<dbReference type="InterPro" id="IPR027599">
    <property type="entry name" value="PqqD-rel_X"/>
</dbReference>
<keyword evidence="2" id="KW-1185">Reference proteome</keyword>
<organism evidence="1 2">
    <name type="scientific">Pseudaquabacterium rugosum</name>
    <dbReference type="NCBI Taxonomy" id="2984194"/>
    <lineage>
        <taxon>Bacteria</taxon>
        <taxon>Pseudomonadati</taxon>
        <taxon>Pseudomonadota</taxon>
        <taxon>Betaproteobacteria</taxon>
        <taxon>Burkholderiales</taxon>
        <taxon>Sphaerotilaceae</taxon>
        <taxon>Pseudaquabacterium</taxon>
    </lineage>
</organism>
<reference evidence="1 2" key="1">
    <citation type="submission" date="2024-04" db="EMBL/GenBank/DDBJ databases">
        <title>Novel species of the genus Ideonella isolated from streams.</title>
        <authorList>
            <person name="Lu H."/>
        </authorList>
    </citation>
    <scope>NUCLEOTIDE SEQUENCE [LARGE SCALE GENOMIC DNA]</scope>
    <source>
        <strain evidence="1 2">BYS139W</strain>
    </source>
</reference>
<dbReference type="Proteomes" id="UP001368500">
    <property type="component" value="Unassembled WGS sequence"/>
</dbReference>
<comment type="caution">
    <text evidence="1">The sequence shown here is derived from an EMBL/GenBank/DDBJ whole genome shotgun (WGS) entry which is preliminary data.</text>
</comment>
<name>A0ABU9B3P6_9BURK</name>
<dbReference type="RefSeq" id="WP_341372277.1">
    <property type="nucleotide sequence ID" value="NZ_JBBUTF010000002.1"/>
</dbReference>
<evidence type="ECO:0000313" key="2">
    <source>
        <dbReference type="Proteomes" id="UP001368500"/>
    </source>
</evidence>
<dbReference type="NCBIfam" id="TIGR04353">
    <property type="entry name" value="PqqD_rel_X"/>
    <property type="match status" value="1"/>
</dbReference>
<protein>
    <submittedName>
        <fullName evidence="1">HPr-rel-A system PqqD family peptide chaperone</fullName>
    </submittedName>
</protein>
<proteinExistence type="predicted"/>
<evidence type="ECO:0000313" key="1">
    <source>
        <dbReference type="EMBL" id="MEK8024491.1"/>
    </source>
</evidence>